<name>A0A023GCP5_AMBTT</name>
<accession>A0A023GCP5</accession>
<dbReference type="GO" id="GO:0043176">
    <property type="term" value="F:amine binding"/>
    <property type="evidence" value="ECO:0007669"/>
    <property type="project" value="InterPro"/>
</dbReference>
<dbReference type="SUPFAM" id="SSF50814">
    <property type="entry name" value="Lipocalins"/>
    <property type="match status" value="1"/>
</dbReference>
<sequence>MAFLNIGIALLLFVLAAAVPPANRRRESMDNSRVFTAFPHAVAAFTSSNDTALKCSSATRTYFDLQAGRVSYAWHLKAHSGHPRRDIIFDVSFGPTPGEALVTVNNDTSRSFTALYEYSDYDNCVVAKIPYEGHQQCTLWVKKSLKHNIPRHCLDKYDESCDYRVPLIDRDICNDYDD</sequence>
<proteinExistence type="evidence at transcript level"/>
<reference evidence="2" key="1">
    <citation type="submission" date="2014-03" db="EMBL/GenBank/DDBJ databases">
        <title>The sialotranscriptome of Amblyomma triste, Amblyomma parvum and Amblyomma cajennense ticks, uncovered by 454-based RNA-seq.</title>
        <authorList>
            <person name="Garcia G.R."/>
            <person name="Gardinassi L.G."/>
            <person name="Ribeiro J.M."/>
            <person name="Anatriello E."/>
            <person name="Ferreira B.R."/>
            <person name="Moreira H.N."/>
            <person name="Mafra C."/>
            <person name="Olegario M.M."/>
            <person name="Szabo P.J."/>
            <person name="Miranda-Santos I.K."/>
            <person name="Maruyama S.R."/>
        </authorList>
    </citation>
    <scope>NUCLEOTIDE SEQUENCE</scope>
    <source>
        <strain evidence="2">Mato Grasso do Sul</strain>
        <tissue evidence="2">Salivary glands</tissue>
    </source>
</reference>
<organism evidence="2">
    <name type="scientific">Amblyomma triste</name>
    <name type="common">Neotropical tick</name>
    <dbReference type="NCBI Taxonomy" id="251400"/>
    <lineage>
        <taxon>Eukaryota</taxon>
        <taxon>Metazoa</taxon>
        <taxon>Ecdysozoa</taxon>
        <taxon>Arthropoda</taxon>
        <taxon>Chelicerata</taxon>
        <taxon>Arachnida</taxon>
        <taxon>Acari</taxon>
        <taxon>Parasitiformes</taxon>
        <taxon>Ixodida</taxon>
        <taxon>Ixodoidea</taxon>
        <taxon>Ixodidae</taxon>
        <taxon>Amblyomminae</taxon>
        <taxon>Amblyomma</taxon>
    </lineage>
</organism>
<protein>
    <submittedName>
        <fullName evidence="2">Putative lipocalin-5 1</fullName>
    </submittedName>
</protein>
<evidence type="ECO:0000256" key="1">
    <source>
        <dbReference type="SAM" id="SignalP"/>
    </source>
</evidence>
<dbReference type="Gene3D" id="2.40.128.20">
    <property type="match status" value="1"/>
</dbReference>
<dbReference type="GO" id="GO:0030682">
    <property type="term" value="P:symbiont-mediated perturbation of host defenses"/>
    <property type="evidence" value="ECO:0007669"/>
    <property type="project" value="InterPro"/>
</dbReference>
<feature type="chain" id="PRO_5001520997" evidence="1">
    <location>
        <begin position="19"/>
        <end position="178"/>
    </location>
</feature>
<dbReference type="InterPro" id="IPR012674">
    <property type="entry name" value="Calycin"/>
</dbReference>
<dbReference type="InterPro" id="IPR002970">
    <property type="entry name" value="Tick_his-bd"/>
</dbReference>
<dbReference type="Pfam" id="PF02098">
    <property type="entry name" value="His_binding"/>
    <property type="match status" value="1"/>
</dbReference>
<evidence type="ECO:0000313" key="2">
    <source>
        <dbReference type="EMBL" id="JAC30738.1"/>
    </source>
</evidence>
<keyword evidence="1" id="KW-0732">Signal</keyword>
<feature type="signal peptide" evidence="1">
    <location>
        <begin position="1"/>
        <end position="18"/>
    </location>
</feature>
<dbReference type="EMBL" id="GBBM01004680">
    <property type="protein sequence ID" value="JAC30738.1"/>
    <property type="molecule type" value="mRNA"/>
</dbReference>
<dbReference type="AlphaFoldDB" id="A0A023GCP5"/>